<proteinExistence type="predicted"/>
<protein>
    <recommendedName>
        <fullName evidence="3">F-box domain-containing protein</fullName>
    </recommendedName>
</protein>
<evidence type="ECO:0000313" key="2">
    <source>
        <dbReference type="Proteomes" id="UP000605986"/>
    </source>
</evidence>
<gene>
    <name evidence="1" type="ORF">F53441_13255</name>
</gene>
<dbReference type="EMBL" id="JAADJG010000802">
    <property type="protein sequence ID" value="KAF4436465.1"/>
    <property type="molecule type" value="Genomic_DNA"/>
</dbReference>
<sequence>MAKTRSQTKASASIVKLSPEILRLIFRYFCSHCCGDYQWPFGPKPGHQPAQDNNTLFNLCLVSQYFRNTAQEILYHSFDPGNQEVDLCRGRVESFLETVAARSDLARSVKAVFIQVNLIAALDFGESSRVFDLCARSLGTSAREIYQKDQALEESRRSDYQRARRAFLLGEPLPRYVSERHCMSTMASELLAILVSVLPSLVHLGVAEDYTRWHRWQFGASGQTLDALGIRSLPLKTLESDSSQYQLTTRSPELETLVTLGKGWGFTDMPSVRNLHLRSKAAMRSGEISDCLKACNGTLSTFSYTAVDNGISYVIQCLDQERLHQSLESLHLDLDHIPHEPEEQIPTLKEFTKLKTLFLRASDIYKTNLGAYSGRFNNESFVEILPPNITSLTLVAFPKGRQPNDLKADLLRLLDVKSTLFRQLKLIQTDSYEVFGDELMVFSRLVGVELIHQELQRNCRSCTGQIRLTGNVDRYNSSIVLGQPLPHDMSDWDSDL</sequence>
<dbReference type="OrthoDB" id="2520703at2759"/>
<evidence type="ECO:0008006" key="3">
    <source>
        <dbReference type="Google" id="ProtNLM"/>
    </source>
</evidence>
<comment type="caution">
    <text evidence="1">The sequence shown here is derived from an EMBL/GenBank/DDBJ whole genome shotgun (WGS) entry which is preliminary data.</text>
</comment>
<reference evidence="1" key="1">
    <citation type="submission" date="2020-01" db="EMBL/GenBank/DDBJ databases">
        <title>Identification and distribution of gene clusters putatively required for synthesis of sphingolipid metabolism inhibitors in phylogenetically diverse species of the filamentous fungus Fusarium.</title>
        <authorList>
            <person name="Kim H.-S."/>
            <person name="Busman M."/>
            <person name="Brown D.W."/>
            <person name="Divon H."/>
            <person name="Uhlig S."/>
            <person name="Proctor R.H."/>
        </authorList>
    </citation>
    <scope>NUCLEOTIDE SEQUENCE</scope>
    <source>
        <strain evidence="1">NRRL 53441</strain>
    </source>
</reference>
<evidence type="ECO:0000313" key="1">
    <source>
        <dbReference type="EMBL" id="KAF4436465.1"/>
    </source>
</evidence>
<keyword evidence="2" id="KW-1185">Reference proteome</keyword>
<dbReference type="Proteomes" id="UP000605986">
    <property type="component" value="Unassembled WGS sequence"/>
</dbReference>
<dbReference type="AlphaFoldDB" id="A0A8H4JPB0"/>
<accession>A0A8H4JPB0</accession>
<organism evidence="1 2">
    <name type="scientific">Fusarium austroafricanum</name>
    <dbReference type="NCBI Taxonomy" id="2364996"/>
    <lineage>
        <taxon>Eukaryota</taxon>
        <taxon>Fungi</taxon>
        <taxon>Dikarya</taxon>
        <taxon>Ascomycota</taxon>
        <taxon>Pezizomycotina</taxon>
        <taxon>Sordariomycetes</taxon>
        <taxon>Hypocreomycetidae</taxon>
        <taxon>Hypocreales</taxon>
        <taxon>Nectriaceae</taxon>
        <taxon>Fusarium</taxon>
        <taxon>Fusarium concolor species complex</taxon>
    </lineage>
</organism>
<name>A0A8H4JPB0_9HYPO</name>